<dbReference type="Gene3D" id="1.10.510.10">
    <property type="entry name" value="Transferase(Phosphotransferase) domain 1"/>
    <property type="match status" value="2"/>
</dbReference>
<evidence type="ECO:0000256" key="4">
    <source>
        <dbReference type="ARBA" id="ARBA00022840"/>
    </source>
</evidence>
<dbReference type="PROSITE" id="PS50965">
    <property type="entry name" value="NERD"/>
    <property type="match status" value="1"/>
</dbReference>
<evidence type="ECO:0000259" key="6">
    <source>
        <dbReference type="PROSITE" id="PS50965"/>
    </source>
</evidence>
<dbReference type="EMBL" id="SNRY01000266">
    <property type="protein sequence ID" value="KAA6343524.1"/>
    <property type="molecule type" value="Genomic_DNA"/>
</dbReference>
<comment type="caution">
    <text evidence="7">The sequence shown here is derived from an EMBL/GenBank/DDBJ whole genome shotgun (WGS) entry which is preliminary data.</text>
</comment>
<dbReference type="GO" id="GO:0004674">
    <property type="term" value="F:protein serine/threonine kinase activity"/>
    <property type="evidence" value="ECO:0007669"/>
    <property type="project" value="UniProtKB-EC"/>
</dbReference>
<feature type="domain" description="Protein kinase" evidence="5">
    <location>
        <begin position="198"/>
        <end position="464"/>
    </location>
</feature>
<dbReference type="EC" id="2.7.11.1" evidence="7"/>
<dbReference type="GO" id="GO:0000045">
    <property type="term" value="P:autophagosome assembly"/>
    <property type="evidence" value="ECO:0007669"/>
    <property type="project" value="TreeGrafter"/>
</dbReference>
<dbReference type="InterPro" id="IPR000719">
    <property type="entry name" value="Prot_kinase_dom"/>
</dbReference>
<dbReference type="GO" id="GO:0005524">
    <property type="term" value="F:ATP binding"/>
    <property type="evidence" value="ECO:0007669"/>
    <property type="project" value="UniProtKB-KW"/>
</dbReference>
<proteinExistence type="predicted"/>
<dbReference type="AlphaFoldDB" id="A0A5J4SBK0"/>
<accession>A0A5J4SBK0</accession>
<keyword evidence="4" id="KW-0067">ATP-binding</keyword>
<organism evidence="7">
    <name type="scientific">termite gut metagenome</name>
    <dbReference type="NCBI Taxonomy" id="433724"/>
    <lineage>
        <taxon>unclassified sequences</taxon>
        <taxon>metagenomes</taxon>
        <taxon>organismal metagenomes</taxon>
    </lineage>
</organism>
<sequence length="1045" mass="119517">MATIVKVKYGSGAVNAGEERLLEFLKVNLPDDYFIIPNVELANTNPRGQVQYLEYDCLVVTSHAVYNIENKDWGGRLEGDDNMWYLNDSERRNPHKTIGFKSRVLNSNLKAHDLTWGRVWIDSLVTLSNRRQNKSGLYGSCLNATHLLDDKLIEYLTSPEAINKTAGCVADIYVAVKDFISGTLSQHTPKERKEIKGYEIIEILQQDKCFTEYLCRAKGIASAQKKRIKEYTLDLTGLNGEERQIREKQIQNQYHALNLIKSSPFILNVQFDFDEENQHFYEITEYLDETSLRSELRRKTFTQDEKLKIVFNIIEALKVAHEANVFHRDLNPENIYLSNGYASLGNFGKSYFQDHNDLGYTVAVTLDEHNATAYHAFELLAKDASRTTDIYSLGVLIYELFTNQLPFNSPFELNNMGGKLSADKMPTAINSQLPDWLDELCQHTILRDDAARWDSVEEFEHFLKNSLSQSQVPQKHITYPTSFEELRPGVTVGDYTLYEELGTGGYSRVFKSKHSFQGETFKAIKIFNESINRQTVIDEYMALKGLSHPNIVKFEQNGSLPNGQLYTQMEYLDGRNLHIYTKSELKLPLQRVYQVAKEILEALVYMQNLNPQMLHRDIKPQNIVWDKQERFVLIDFNVASADSVDTNHVGTYPYIAPDLIRSGTKVDWDSSADTFALGITLYELVCGKHPWSRRQPAKGVEPFSPVEFNPLVSDEFARFLLKAVTYNKADRFVTAWEMLTALLSIGENGILKQEEKANRVEIFSGDEKGNFVDYLNSLYSQSRYGNAGTRAGYKQSAYDVLTYTQTKLDTKLLNAILDGTFRLVIITGNAGDGKTAFIKQIENQAGNVVRLENRNGARFEINGVTYLSNYDGSQDEDERANNEVLADFFRPFENITNFQSVNQGRIIAINEGRLIDFLQSSGNFNHLSNIIDHYFYNEGHAELPQGLMIINLNLRSVSASEEGVESLFRSQIKKLTRTELWTQCADCALAEQCFIRYNVNTLNDSAAGNEVIKRMEWLVRTISYKRELHITMRDLRSFIAYMISR</sequence>
<keyword evidence="3 7" id="KW-0418">Kinase</keyword>
<feature type="domain" description="Protein kinase" evidence="5">
    <location>
        <begin position="495"/>
        <end position="743"/>
    </location>
</feature>
<dbReference type="GO" id="GO:0010506">
    <property type="term" value="P:regulation of autophagy"/>
    <property type="evidence" value="ECO:0007669"/>
    <property type="project" value="InterPro"/>
</dbReference>
<evidence type="ECO:0000259" key="5">
    <source>
        <dbReference type="PROSITE" id="PS50011"/>
    </source>
</evidence>
<protein>
    <submittedName>
        <fullName evidence="7">Serine/threonine-protein kinase PknB</fullName>
        <ecNumber evidence="7">2.7.11.1</ecNumber>
    </submittedName>
</protein>
<dbReference type="GO" id="GO:0005829">
    <property type="term" value="C:cytosol"/>
    <property type="evidence" value="ECO:0007669"/>
    <property type="project" value="TreeGrafter"/>
</dbReference>
<dbReference type="PANTHER" id="PTHR24348">
    <property type="entry name" value="SERINE/THREONINE-PROTEIN KINASE UNC-51-RELATED"/>
    <property type="match status" value="1"/>
</dbReference>
<name>A0A5J4SBK0_9ZZZZ</name>
<reference evidence="7" key="1">
    <citation type="submission" date="2019-03" db="EMBL/GenBank/DDBJ databases">
        <title>Single cell metagenomics reveals metabolic interactions within the superorganism composed of flagellate Streblomastix strix and complex community of Bacteroidetes bacteria on its surface.</title>
        <authorList>
            <person name="Treitli S.C."/>
            <person name="Kolisko M."/>
            <person name="Husnik F."/>
            <person name="Keeling P."/>
            <person name="Hampl V."/>
        </authorList>
    </citation>
    <scope>NUCLEOTIDE SEQUENCE</scope>
    <source>
        <strain evidence="7">STM</strain>
    </source>
</reference>
<dbReference type="SMART" id="SM00220">
    <property type="entry name" value="S_TKc"/>
    <property type="match status" value="2"/>
</dbReference>
<evidence type="ECO:0000256" key="2">
    <source>
        <dbReference type="ARBA" id="ARBA00022741"/>
    </source>
</evidence>
<keyword evidence="1 7" id="KW-0808">Transferase</keyword>
<dbReference type="InterPro" id="IPR011009">
    <property type="entry name" value="Kinase-like_dom_sf"/>
</dbReference>
<dbReference type="InterPro" id="IPR011528">
    <property type="entry name" value="NERD"/>
</dbReference>
<dbReference type="InterPro" id="IPR045269">
    <property type="entry name" value="Atg1-like"/>
</dbReference>
<feature type="non-terminal residue" evidence="7">
    <location>
        <position position="1045"/>
    </location>
</feature>
<dbReference type="Pfam" id="PF08378">
    <property type="entry name" value="NERD"/>
    <property type="match status" value="1"/>
</dbReference>
<dbReference type="CDD" id="cd14014">
    <property type="entry name" value="STKc_PknB_like"/>
    <property type="match status" value="1"/>
</dbReference>
<dbReference type="PROSITE" id="PS50011">
    <property type="entry name" value="PROTEIN_KINASE_DOM"/>
    <property type="match status" value="2"/>
</dbReference>
<gene>
    <name evidence="7" type="ORF">EZS27_008813</name>
</gene>
<dbReference type="PANTHER" id="PTHR24348:SF22">
    <property type="entry name" value="NON-SPECIFIC SERINE_THREONINE PROTEIN KINASE"/>
    <property type="match status" value="1"/>
</dbReference>
<evidence type="ECO:0000256" key="3">
    <source>
        <dbReference type="ARBA" id="ARBA00022777"/>
    </source>
</evidence>
<dbReference type="SUPFAM" id="SSF56112">
    <property type="entry name" value="Protein kinase-like (PK-like)"/>
    <property type="match status" value="2"/>
</dbReference>
<feature type="domain" description="NERD" evidence="6">
    <location>
        <begin position="13"/>
        <end position="128"/>
    </location>
</feature>
<dbReference type="GO" id="GO:0000407">
    <property type="term" value="C:phagophore assembly site"/>
    <property type="evidence" value="ECO:0007669"/>
    <property type="project" value="TreeGrafter"/>
</dbReference>
<dbReference type="GO" id="GO:0005776">
    <property type="term" value="C:autophagosome"/>
    <property type="evidence" value="ECO:0007669"/>
    <property type="project" value="TreeGrafter"/>
</dbReference>
<evidence type="ECO:0000313" key="7">
    <source>
        <dbReference type="EMBL" id="KAA6343524.1"/>
    </source>
</evidence>
<keyword evidence="2" id="KW-0547">Nucleotide-binding</keyword>
<dbReference type="NCBIfam" id="NF047741">
    <property type="entry name" value="antiphage_MADS6"/>
    <property type="match status" value="1"/>
</dbReference>
<dbReference type="GO" id="GO:0016020">
    <property type="term" value="C:membrane"/>
    <property type="evidence" value="ECO:0007669"/>
    <property type="project" value="TreeGrafter"/>
</dbReference>
<evidence type="ECO:0000256" key="1">
    <source>
        <dbReference type="ARBA" id="ARBA00022679"/>
    </source>
</evidence>
<dbReference type="Pfam" id="PF00069">
    <property type="entry name" value="Pkinase"/>
    <property type="match status" value="2"/>
</dbReference>